<dbReference type="EMBL" id="FR824126">
    <property type="protein sequence ID" value="CCA19881.1"/>
    <property type="molecule type" value="Genomic_DNA"/>
</dbReference>
<organism evidence="2">
    <name type="scientific">Albugo laibachii Nc14</name>
    <dbReference type="NCBI Taxonomy" id="890382"/>
    <lineage>
        <taxon>Eukaryota</taxon>
        <taxon>Sar</taxon>
        <taxon>Stramenopiles</taxon>
        <taxon>Oomycota</taxon>
        <taxon>Peronosporomycetes</taxon>
        <taxon>Albuginales</taxon>
        <taxon>Albuginaceae</taxon>
        <taxon>Albugo</taxon>
    </lineage>
</organism>
<reference evidence="2" key="1">
    <citation type="journal article" date="2011" name="PLoS Biol.">
        <title>Gene gain and loss during evolution of obligate parasitism in the white rust pathogen of Arabidopsis thaliana.</title>
        <authorList>
            <person name="Kemen E."/>
            <person name="Gardiner A."/>
            <person name="Schultz-Larsen T."/>
            <person name="Kemen A.C."/>
            <person name="Balmuth A.L."/>
            <person name="Robert-Seilaniantz A."/>
            <person name="Bailey K."/>
            <person name="Holub E."/>
            <person name="Studholme D.J."/>
            <person name="Maclean D."/>
            <person name="Jones J.D."/>
        </authorList>
    </citation>
    <scope>NUCLEOTIDE SEQUENCE</scope>
</reference>
<gene>
    <name evidence="2" type="primary">AlNc14C81G5291</name>
    <name evidence="2" type="ORF">ALNC14_060240</name>
</gene>
<sequence length="167" mass="18125">MEIETPLSPTSIPATQAVAMEIDASGASSPPKPINNSGETAPRPTLADVLKGHEEIRKDKARKKAMFKAEMPKPLAADLHAIEQLFANRRPSWEVLSSHLTAAQTFAIPTAKISLVLETGQAFARIPPTQLLESFVRDHGNPVLEELFSRRAIGQLAKYQGVICGFS</sequence>
<protein>
    <submittedName>
        <fullName evidence="2">AlNc14C81G5291 protein</fullName>
    </submittedName>
</protein>
<dbReference type="HOGENOM" id="CLU_1681129_0_0_1"/>
<accession>F0WF99</accession>
<feature type="region of interest" description="Disordered" evidence="1">
    <location>
        <begin position="1"/>
        <end position="45"/>
    </location>
</feature>
<name>F0WF99_9STRA</name>
<evidence type="ECO:0000256" key="1">
    <source>
        <dbReference type="SAM" id="MobiDB-lite"/>
    </source>
</evidence>
<evidence type="ECO:0000313" key="2">
    <source>
        <dbReference type="EMBL" id="CCA19881.1"/>
    </source>
</evidence>
<reference evidence="2" key="2">
    <citation type="submission" date="2011-02" db="EMBL/GenBank/DDBJ databases">
        <authorList>
            <person name="MacLean D."/>
        </authorList>
    </citation>
    <scope>NUCLEOTIDE SEQUENCE</scope>
</reference>
<proteinExistence type="predicted"/>
<dbReference type="AlphaFoldDB" id="F0WF99"/>